<feature type="domain" description="DNA2/NAM7 helicase-like C-terminal" evidence="13">
    <location>
        <begin position="206"/>
        <end position="404"/>
    </location>
</feature>
<feature type="domain" description="DNA2/NAM7 helicase helicase" evidence="12">
    <location>
        <begin position="8"/>
        <end position="72"/>
    </location>
</feature>
<dbReference type="GO" id="GO:0035194">
    <property type="term" value="P:regulatory ncRNA-mediated post-transcriptional gene silencing"/>
    <property type="evidence" value="ECO:0007669"/>
    <property type="project" value="TreeGrafter"/>
</dbReference>
<sequence>RMISSNAEQEAIRGICSQGPGSGPSVIWGPPGTGKTVTMVETIRQLLRNPLCRILACAPSNAAADLIATRLGLEPNILFRLYSVSRDVKLLPSKLQDNVLINSEGSFAVPPLEELEKYHVVVSTCVTAGVLLGVGLRRGHFNYIFIDEAGQAHEPETLIPMRALADKYTNVVLSGDPKQLPPMIRSPLALKLGLKKSYLERMFELWENQMKKSGVTVFMLKDHFRSHPDIIDFSNKNFYQNKLQYHADPAITESMRKFSKLKTPDVHIMFHAVSGKDDREGRSPSFFNIEEASLVNVYVEALLGRENQKLRLTHEHIGVISPYQAQCGKILRTFKKNPKMSGIKVGSVEEFQGQERRVIIVSTVRSSVEFIDYDLKHDLGFVADPRRFNVTITRAQALLIVIGNPLSLSLDPLWRAFLNKVYHGGGWTGKHIDWDPNEPV</sequence>
<dbReference type="OrthoDB" id="6513042at2759"/>
<dbReference type="InterPro" id="IPR045055">
    <property type="entry name" value="DNA2/NAM7-like"/>
</dbReference>
<dbReference type="GO" id="GO:0003723">
    <property type="term" value="F:RNA binding"/>
    <property type="evidence" value="ECO:0007669"/>
    <property type="project" value="UniProtKB-KW"/>
</dbReference>
<dbReference type="CDD" id="cd18038">
    <property type="entry name" value="DEXXQc_Helz-like"/>
    <property type="match status" value="1"/>
</dbReference>
<evidence type="ECO:0000256" key="11">
    <source>
        <dbReference type="ARBA" id="ARBA00047984"/>
    </source>
</evidence>
<evidence type="ECO:0000256" key="1">
    <source>
        <dbReference type="ARBA" id="ARBA00004331"/>
    </source>
</evidence>
<dbReference type="Pfam" id="PF13086">
    <property type="entry name" value="AAA_11"/>
    <property type="match status" value="2"/>
</dbReference>
<dbReference type="SUPFAM" id="SSF52540">
    <property type="entry name" value="P-loop containing nucleoside triphosphate hydrolases"/>
    <property type="match status" value="1"/>
</dbReference>
<keyword evidence="8" id="KW-0067">ATP-binding</keyword>
<evidence type="ECO:0000256" key="6">
    <source>
        <dbReference type="ARBA" id="ARBA00022801"/>
    </source>
</evidence>
<keyword evidence="15" id="KW-1185">Reference proteome</keyword>
<evidence type="ECO:0000256" key="9">
    <source>
        <dbReference type="ARBA" id="ARBA00022884"/>
    </source>
</evidence>
<comment type="catalytic activity">
    <reaction evidence="11">
        <text>ATP + H2O = ADP + phosphate + H(+)</text>
        <dbReference type="Rhea" id="RHEA:13065"/>
        <dbReference type="ChEBI" id="CHEBI:15377"/>
        <dbReference type="ChEBI" id="CHEBI:15378"/>
        <dbReference type="ChEBI" id="CHEBI:30616"/>
        <dbReference type="ChEBI" id="CHEBI:43474"/>
        <dbReference type="ChEBI" id="CHEBI:456216"/>
        <dbReference type="EC" id="3.6.4.13"/>
    </reaction>
</comment>
<dbReference type="Pfam" id="PF13087">
    <property type="entry name" value="AAA_12"/>
    <property type="match status" value="1"/>
</dbReference>
<dbReference type="GO" id="GO:0005524">
    <property type="term" value="F:ATP binding"/>
    <property type="evidence" value="ECO:0007669"/>
    <property type="project" value="UniProtKB-KW"/>
</dbReference>
<evidence type="ECO:0000259" key="12">
    <source>
        <dbReference type="Pfam" id="PF13086"/>
    </source>
</evidence>
<dbReference type="CDD" id="cd18808">
    <property type="entry name" value="SF1_C_Upf1"/>
    <property type="match status" value="1"/>
</dbReference>
<comment type="subcellular location">
    <subcellularLocation>
        <location evidence="1">Cytoplasm</location>
        <location evidence="1">Cytoplasmic ribonucleoprotein granule</location>
    </subcellularLocation>
</comment>
<reference evidence="14 15" key="1">
    <citation type="submission" date="2018-06" db="EMBL/GenBank/DDBJ databases">
        <title>A transcriptomic atlas of mushroom development highlights an independent origin of complex multicellularity.</title>
        <authorList>
            <consortium name="DOE Joint Genome Institute"/>
            <person name="Krizsan K."/>
            <person name="Almasi E."/>
            <person name="Merenyi Z."/>
            <person name="Sahu N."/>
            <person name="Viragh M."/>
            <person name="Koszo T."/>
            <person name="Mondo S."/>
            <person name="Kiss B."/>
            <person name="Balint B."/>
            <person name="Kues U."/>
            <person name="Barry K."/>
            <person name="Hegedus J.C."/>
            <person name="Henrissat B."/>
            <person name="Johnson J."/>
            <person name="Lipzen A."/>
            <person name="Ohm R."/>
            <person name="Nagy I."/>
            <person name="Pangilinan J."/>
            <person name="Yan J."/>
            <person name="Xiong Y."/>
            <person name="Grigoriev I.V."/>
            <person name="Hibbett D.S."/>
            <person name="Nagy L.G."/>
        </authorList>
    </citation>
    <scope>NUCLEOTIDE SEQUENCE [LARGE SCALE GENOMIC DNA]</scope>
    <source>
        <strain evidence="14 15">SZMC22713</strain>
    </source>
</reference>
<evidence type="ECO:0000259" key="13">
    <source>
        <dbReference type="Pfam" id="PF13087"/>
    </source>
</evidence>
<dbReference type="AlphaFoldDB" id="A0A4Y7Q9U6"/>
<comment type="similarity">
    <text evidence="2">Belongs to the DNA2/NAM7 helicase family. SDE3 subfamily.</text>
</comment>
<feature type="non-terminal residue" evidence="14">
    <location>
        <position position="1"/>
    </location>
</feature>
<evidence type="ECO:0000256" key="2">
    <source>
        <dbReference type="ARBA" id="ARBA00005601"/>
    </source>
</evidence>
<gene>
    <name evidence="14" type="ORF">BD410DRAFT_702211</name>
</gene>
<proteinExistence type="inferred from homology"/>
<evidence type="ECO:0000256" key="10">
    <source>
        <dbReference type="ARBA" id="ARBA00023158"/>
    </source>
</evidence>
<dbReference type="PANTHER" id="PTHR10887:SF322">
    <property type="entry name" value="HELICASE MOV-10"/>
    <property type="match status" value="1"/>
</dbReference>
<dbReference type="PANTHER" id="PTHR10887">
    <property type="entry name" value="DNA2/NAM7 HELICASE FAMILY"/>
    <property type="match status" value="1"/>
</dbReference>
<evidence type="ECO:0000313" key="14">
    <source>
        <dbReference type="EMBL" id="TDL24433.1"/>
    </source>
</evidence>
<keyword evidence="10" id="KW-0943">RNA-mediated gene silencing</keyword>
<dbReference type="InterPro" id="IPR027417">
    <property type="entry name" value="P-loop_NTPase"/>
</dbReference>
<dbReference type="FunFam" id="3.40.50.300:FF:000608">
    <property type="entry name" value="Mov10 RISC complex RNA helicase"/>
    <property type="match status" value="1"/>
</dbReference>
<dbReference type="InterPro" id="IPR041677">
    <property type="entry name" value="DNA2/NAM7_AAA_11"/>
</dbReference>
<evidence type="ECO:0000313" key="15">
    <source>
        <dbReference type="Proteomes" id="UP000294933"/>
    </source>
</evidence>
<keyword evidence="5" id="KW-0547">Nucleotide-binding</keyword>
<keyword evidence="7" id="KW-0347">Helicase</keyword>
<dbReference type="STRING" id="50990.A0A4Y7Q9U6"/>
<protein>
    <recommendedName>
        <fullName evidence="3">RNA helicase</fullName>
        <ecNumber evidence="3">3.6.4.13</ecNumber>
    </recommendedName>
</protein>
<keyword evidence="6 14" id="KW-0378">Hydrolase</keyword>
<accession>A0A4Y7Q9U6</accession>
<keyword evidence="4" id="KW-0963">Cytoplasm</keyword>
<dbReference type="GO" id="GO:0005829">
    <property type="term" value="C:cytosol"/>
    <property type="evidence" value="ECO:0007669"/>
    <property type="project" value="TreeGrafter"/>
</dbReference>
<dbReference type="InterPro" id="IPR047187">
    <property type="entry name" value="SF1_C_Upf1"/>
</dbReference>
<dbReference type="GO" id="GO:0036464">
    <property type="term" value="C:cytoplasmic ribonucleoprotein granule"/>
    <property type="evidence" value="ECO:0007669"/>
    <property type="project" value="UniProtKB-SubCell"/>
</dbReference>
<name>A0A4Y7Q9U6_9AGAM</name>
<evidence type="ECO:0000256" key="7">
    <source>
        <dbReference type="ARBA" id="ARBA00022806"/>
    </source>
</evidence>
<dbReference type="Gene3D" id="3.40.50.300">
    <property type="entry name" value="P-loop containing nucleotide triphosphate hydrolases"/>
    <property type="match status" value="2"/>
</dbReference>
<dbReference type="InterPro" id="IPR026122">
    <property type="entry name" value="MOV-10/SDE3_DEXXQ/H-box"/>
</dbReference>
<dbReference type="GO" id="GO:0032574">
    <property type="term" value="F:5'-3' RNA helicase activity"/>
    <property type="evidence" value="ECO:0007669"/>
    <property type="project" value="InterPro"/>
</dbReference>
<dbReference type="Proteomes" id="UP000294933">
    <property type="component" value="Unassembled WGS sequence"/>
</dbReference>
<feature type="non-terminal residue" evidence="14">
    <location>
        <position position="440"/>
    </location>
</feature>
<evidence type="ECO:0000256" key="5">
    <source>
        <dbReference type="ARBA" id="ARBA00022741"/>
    </source>
</evidence>
<dbReference type="GO" id="GO:0016787">
    <property type="term" value="F:hydrolase activity"/>
    <property type="evidence" value="ECO:0007669"/>
    <property type="project" value="UniProtKB-KW"/>
</dbReference>
<dbReference type="VEuPathDB" id="FungiDB:BD410DRAFT_702211"/>
<evidence type="ECO:0000256" key="8">
    <source>
        <dbReference type="ARBA" id="ARBA00022840"/>
    </source>
</evidence>
<dbReference type="EC" id="3.6.4.13" evidence="3"/>
<feature type="domain" description="DNA2/NAM7 helicase helicase" evidence="12">
    <location>
        <begin position="114"/>
        <end position="186"/>
    </location>
</feature>
<evidence type="ECO:0000256" key="3">
    <source>
        <dbReference type="ARBA" id="ARBA00012552"/>
    </source>
</evidence>
<evidence type="ECO:0000256" key="4">
    <source>
        <dbReference type="ARBA" id="ARBA00022490"/>
    </source>
</evidence>
<organism evidence="14 15">
    <name type="scientific">Rickenella mellea</name>
    <dbReference type="NCBI Taxonomy" id="50990"/>
    <lineage>
        <taxon>Eukaryota</taxon>
        <taxon>Fungi</taxon>
        <taxon>Dikarya</taxon>
        <taxon>Basidiomycota</taxon>
        <taxon>Agaricomycotina</taxon>
        <taxon>Agaricomycetes</taxon>
        <taxon>Hymenochaetales</taxon>
        <taxon>Rickenellaceae</taxon>
        <taxon>Rickenella</taxon>
    </lineage>
</organism>
<keyword evidence="9" id="KW-0694">RNA-binding</keyword>
<dbReference type="InterPro" id="IPR041679">
    <property type="entry name" value="DNA2/NAM7-like_C"/>
</dbReference>
<dbReference type="EMBL" id="ML170166">
    <property type="protein sequence ID" value="TDL24433.1"/>
    <property type="molecule type" value="Genomic_DNA"/>
</dbReference>